<dbReference type="InterPro" id="IPR045266">
    <property type="entry name" value="DOH_DOMON"/>
</dbReference>
<dbReference type="GO" id="GO:0030667">
    <property type="term" value="C:secretory granule membrane"/>
    <property type="evidence" value="ECO:0007669"/>
    <property type="project" value="TreeGrafter"/>
</dbReference>
<dbReference type="FunCoup" id="T1HYJ8">
    <property type="interactions" value="16"/>
</dbReference>
<comment type="similarity">
    <text evidence="1">Belongs to the copper type II ascorbate-dependent monooxygenase family.</text>
</comment>
<dbReference type="GO" id="GO:0005615">
    <property type="term" value="C:extracellular space"/>
    <property type="evidence" value="ECO:0007669"/>
    <property type="project" value="TreeGrafter"/>
</dbReference>
<dbReference type="Pfam" id="PF01082">
    <property type="entry name" value="Cu2_monooxygen"/>
    <property type="match status" value="1"/>
</dbReference>
<dbReference type="PANTHER" id="PTHR10157">
    <property type="entry name" value="DOPAMINE BETA HYDROXYLASE RELATED"/>
    <property type="match status" value="1"/>
</dbReference>
<dbReference type="HOGENOM" id="CLU_017939_0_0_1"/>
<dbReference type="InterPro" id="IPR024548">
    <property type="entry name" value="Cu2_monoox_C"/>
</dbReference>
<evidence type="ECO:0000256" key="3">
    <source>
        <dbReference type="ARBA" id="ARBA00023180"/>
    </source>
</evidence>
<accession>T1HYJ8</accession>
<dbReference type="InterPro" id="IPR000945">
    <property type="entry name" value="DBH-like"/>
</dbReference>
<dbReference type="EnsemblMetazoa" id="RPRC009118-RA">
    <property type="protein sequence ID" value="RPRC009118-PA"/>
    <property type="gene ID" value="RPRC009118"/>
</dbReference>
<dbReference type="GO" id="GO:0042421">
    <property type="term" value="P:norepinephrine biosynthetic process"/>
    <property type="evidence" value="ECO:0007669"/>
    <property type="project" value="TreeGrafter"/>
</dbReference>
<evidence type="ECO:0000313" key="4">
    <source>
        <dbReference type="EnsemblMetazoa" id="RPRC009118-PA"/>
    </source>
</evidence>
<dbReference type="CDD" id="cd09631">
    <property type="entry name" value="DOMON_DOH"/>
    <property type="match status" value="1"/>
</dbReference>
<dbReference type="GO" id="GO:0004500">
    <property type="term" value="F:dopamine beta-monooxygenase activity"/>
    <property type="evidence" value="ECO:0007669"/>
    <property type="project" value="InterPro"/>
</dbReference>
<name>T1HYJ8_RHOPR</name>
<dbReference type="OMA" id="FESSCIM"/>
<dbReference type="PROSITE" id="PS50836">
    <property type="entry name" value="DOMON"/>
    <property type="match status" value="1"/>
</dbReference>
<dbReference type="STRING" id="13249.T1HYJ8"/>
<dbReference type="eggNOG" id="KOG3568">
    <property type="taxonomic scope" value="Eukaryota"/>
</dbReference>
<dbReference type="VEuPathDB" id="VectorBase:RPRC009118"/>
<reference evidence="4" key="1">
    <citation type="submission" date="2015-05" db="UniProtKB">
        <authorList>
            <consortium name="EnsemblMetazoa"/>
        </authorList>
    </citation>
    <scope>IDENTIFICATION</scope>
</reference>
<sequence length="646" mass="71937">MVGGGEVSWGSSHCWKARQLCTSACLAVRKGPVRSTGRTMHLGISCVLFLLILGVSLAIQLDHQLHLDFQPMNNGTGLILQVTGATTGYIGIGFSLGGNPISDLVMLWVDDLTGLGHLVDGHRTGAEDSPVEDPFQNYRLLQSRQNNTHTVIKFSRLWDTCDREGDVIIGNGTVKLMWSVGSADPKRTGWSGVGWRGPKSLHISAPPLLKPEEAKIFWDVLAQDYTPQIESGHEKLIEHMLLYECLGGSEFEIFGSHPGAPCRSAAAPKQWTSCSTPIVSWATGSTVKDNSGLRIYYTPLLRPFDGSILTVGVAPSSLQIVPPIQRKFSNVGYCDHQCTNLMFPESGIKVVSVVFHTHSAGRQVRLRHVREGKELAVIAEDNYYDPGYQQSIRILGETVILPRDDIITECSYNTQNRTKITLGGYTLKEETCLAYLLYYPRTALSSCTSTTAVDFFFGAFGIKEFYDMDLMEVEKFILKESEKQFSKFSKPHIPKQSLFFSFSEKEGFNIDASKASVSIWKAVSEINIDNDDNILSRLVIYKPEEFQNKTFLGHLRDLPWQEKLFTLRAEEILNKGKYRTFCRLQNSVLAMPSAVYSFPNFTSINGTNNFESSCIMELSSSTSPSLFQSAENLLLAATSLFIRYLV</sequence>
<dbReference type="FunFam" id="2.60.120.230:FF:000001">
    <property type="entry name" value="Monooxygenase, DBH-like 1"/>
    <property type="match status" value="1"/>
</dbReference>
<keyword evidence="2" id="KW-1015">Disulfide bond</keyword>
<evidence type="ECO:0000256" key="1">
    <source>
        <dbReference type="ARBA" id="ARBA00010676"/>
    </source>
</evidence>
<dbReference type="EMBL" id="ACPB03022906">
    <property type="status" value="NOT_ANNOTATED_CDS"/>
    <property type="molecule type" value="Genomic_DNA"/>
</dbReference>
<proteinExistence type="inferred from homology"/>
<dbReference type="Proteomes" id="UP000015103">
    <property type="component" value="Unassembled WGS sequence"/>
</dbReference>
<dbReference type="GO" id="GO:0006589">
    <property type="term" value="P:octopamine biosynthetic process"/>
    <property type="evidence" value="ECO:0007669"/>
    <property type="project" value="TreeGrafter"/>
</dbReference>
<evidence type="ECO:0000313" key="5">
    <source>
        <dbReference type="Proteomes" id="UP000015103"/>
    </source>
</evidence>
<dbReference type="InterPro" id="IPR014784">
    <property type="entry name" value="Cu2_ascorb_mOase-like_C"/>
</dbReference>
<protein>
    <submittedName>
        <fullName evidence="4">DOMON domain-containing protein</fullName>
    </submittedName>
</protein>
<dbReference type="Gene3D" id="2.60.120.230">
    <property type="match status" value="1"/>
</dbReference>
<dbReference type="InterPro" id="IPR008977">
    <property type="entry name" value="PHM/PNGase_F_dom_sf"/>
</dbReference>
<dbReference type="SMART" id="SM00664">
    <property type="entry name" value="DoH"/>
    <property type="match status" value="1"/>
</dbReference>
<evidence type="ECO:0000256" key="2">
    <source>
        <dbReference type="ARBA" id="ARBA00023157"/>
    </source>
</evidence>
<dbReference type="GO" id="GO:0042420">
    <property type="term" value="P:dopamine catabolic process"/>
    <property type="evidence" value="ECO:0007669"/>
    <property type="project" value="TreeGrafter"/>
</dbReference>
<dbReference type="PANTHER" id="PTHR10157:SF23">
    <property type="entry name" value="MOXD1 HOMOLOG 1"/>
    <property type="match status" value="1"/>
</dbReference>
<dbReference type="InterPro" id="IPR000323">
    <property type="entry name" value="Cu2_ascorb_mOase_N"/>
</dbReference>
<dbReference type="InterPro" id="IPR005018">
    <property type="entry name" value="DOMON_domain"/>
</dbReference>
<dbReference type="Pfam" id="PF03351">
    <property type="entry name" value="DOMON"/>
    <property type="match status" value="1"/>
</dbReference>
<dbReference type="AlphaFoldDB" id="T1HYJ8"/>
<dbReference type="Pfam" id="PF03712">
    <property type="entry name" value="Cu2_monoox_C"/>
    <property type="match status" value="1"/>
</dbReference>
<dbReference type="SUPFAM" id="SSF49742">
    <property type="entry name" value="PHM/PNGase F"/>
    <property type="match status" value="2"/>
</dbReference>
<keyword evidence="5" id="KW-1185">Reference proteome</keyword>
<keyword evidence="3" id="KW-0325">Glycoprotein</keyword>
<dbReference type="InParanoid" id="T1HYJ8"/>
<dbReference type="GO" id="GO:0005507">
    <property type="term" value="F:copper ion binding"/>
    <property type="evidence" value="ECO:0007669"/>
    <property type="project" value="InterPro"/>
</dbReference>
<organism evidence="4 5">
    <name type="scientific">Rhodnius prolixus</name>
    <name type="common">Triatomid bug</name>
    <dbReference type="NCBI Taxonomy" id="13249"/>
    <lineage>
        <taxon>Eukaryota</taxon>
        <taxon>Metazoa</taxon>
        <taxon>Ecdysozoa</taxon>
        <taxon>Arthropoda</taxon>
        <taxon>Hexapoda</taxon>
        <taxon>Insecta</taxon>
        <taxon>Pterygota</taxon>
        <taxon>Neoptera</taxon>
        <taxon>Paraneoptera</taxon>
        <taxon>Hemiptera</taxon>
        <taxon>Heteroptera</taxon>
        <taxon>Panheteroptera</taxon>
        <taxon>Cimicomorpha</taxon>
        <taxon>Reduviidae</taxon>
        <taxon>Triatominae</taxon>
        <taxon>Rhodnius</taxon>
    </lineage>
</organism>